<evidence type="ECO:0000256" key="3">
    <source>
        <dbReference type="ARBA" id="ARBA00023082"/>
    </source>
</evidence>
<dbReference type="Pfam" id="PF04542">
    <property type="entry name" value="Sigma70_r2"/>
    <property type="match status" value="1"/>
</dbReference>
<dbReference type="SUPFAM" id="SSF88946">
    <property type="entry name" value="Sigma2 domain of RNA polymerase sigma factors"/>
    <property type="match status" value="1"/>
</dbReference>
<dbReference type="SUPFAM" id="SSF88659">
    <property type="entry name" value="Sigma3 and sigma4 domains of RNA polymerase sigma factors"/>
    <property type="match status" value="1"/>
</dbReference>
<gene>
    <name evidence="8" type="ORF">ACFSCY_06765</name>
</gene>
<evidence type="ECO:0000313" key="9">
    <source>
        <dbReference type="Proteomes" id="UP001597145"/>
    </source>
</evidence>
<name>A0ABW4FGJ6_9PSEU</name>
<organism evidence="8 9">
    <name type="scientific">Pseudonocardia aurantiaca</name>
    <dbReference type="NCBI Taxonomy" id="75290"/>
    <lineage>
        <taxon>Bacteria</taxon>
        <taxon>Bacillati</taxon>
        <taxon>Actinomycetota</taxon>
        <taxon>Actinomycetes</taxon>
        <taxon>Pseudonocardiales</taxon>
        <taxon>Pseudonocardiaceae</taxon>
        <taxon>Pseudonocardia</taxon>
    </lineage>
</organism>
<dbReference type="InterPro" id="IPR013324">
    <property type="entry name" value="RNA_pol_sigma_r3/r4-like"/>
</dbReference>
<sequence>MSLGGTTEGGEGSTDGEEFPLLVRLLQVAAERGEGTVLGLGPPGRARIGRVSRADAAAFAERLAVAYRERSPAMVRYATRKVGDAGRAEDIVQRAFEKILRRQRSDPPEITNMQAYVLTAVCNEINRELREVIPARSNVSIDDQDTDGYGDAPRSSVDVSAQVTDTAMLREALAALSPREREAVVIRMQWQLSVAEAAEVMKLSTGAVKRYTSDGLRRLREHLDAASVA</sequence>
<dbReference type="CDD" id="cd06171">
    <property type="entry name" value="Sigma70_r4"/>
    <property type="match status" value="1"/>
</dbReference>
<dbReference type="InterPro" id="IPR007627">
    <property type="entry name" value="RNA_pol_sigma70_r2"/>
</dbReference>
<keyword evidence="5" id="KW-0804">Transcription</keyword>
<comment type="similarity">
    <text evidence="1">Belongs to the sigma-70 factor family. ECF subfamily.</text>
</comment>
<evidence type="ECO:0000259" key="6">
    <source>
        <dbReference type="Pfam" id="PF04542"/>
    </source>
</evidence>
<dbReference type="InterPro" id="IPR036388">
    <property type="entry name" value="WH-like_DNA-bd_sf"/>
</dbReference>
<dbReference type="Pfam" id="PF08281">
    <property type="entry name" value="Sigma70_r4_2"/>
    <property type="match status" value="1"/>
</dbReference>
<dbReference type="Gene3D" id="1.10.10.10">
    <property type="entry name" value="Winged helix-like DNA-binding domain superfamily/Winged helix DNA-binding domain"/>
    <property type="match status" value="1"/>
</dbReference>
<dbReference type="Proteomes" id="UP001597145">
    <property type="component" value="Unassembled WGS sequence"/>
</dbReference>
<dbReference type="EMBL" id="JBHUCP010000004">
    <property type="protein sequence ID" value="MFD1529137.1"/>
    <property type="molecule type" value="Genomic_DNA"/>
</dbReference>
<dbReference type="RefSeq" id="WP_343975114.1">
    <property type="nucleotide sequence ID" value="NZ_BAAAJG010000008.1"/>
</dbReference>
<evidence type="ECO:0000256" key="2">
    <source>
        <dbReference type="ARBA" id="ARBA00023015"/>
    </source>
</evidence>
<proteinExistence type="inferred from homology"/>
<dbReference type="InterPro" id="IPR014284">
    <property type="entry name" value="RNA_pol_sigma-70_dom"/>
</dbReference>
<feature type="domain" description="RNA polymerase sigma-70 region 2" evidence="6">
    <location>
        <begin position="67"/>
        <end position="130"/>
    </location>
</feature>
<evidence type="ECO:0000259" key="7">
    <source>
        <dbReference type="Pfam" id="PF08281"/>
    </source>
</evidence>
<keyword evidence="4" id="KW-0238">DNA-binding</keyword>
<evidence type="ECO:0000256" key="4">
    <source>
        <dbReference type="ARBA" id="ARBA00023125"/>
    </source>
</evidence>
<keyword evidence="9" id="KW-1185">Reference proteome</keyword>
<keyword evidence="2" id="KW-0805">Transcription regulation</keyword>
<evidence type="ECO:0000256" key="1">
    <source>
        <dbReference type="ARBA" id="ARBA00010641"/>
    </source>
</evidence>
<dbReference type="InterPro" id="IPR013249">
    <property type="entry name" value="RNA_pol_sigma70_r4_t2"/>
</dbReference>
<protein>
    <submittedName>
        <fullName evidence="8">RNA polymerase sigma factor</fullName>
    </submittedName>
</protein>
<comment type="caution">
    <text evidence="8">The sequence shown here is derived from an EMBL/GenBank/DDBJ whole genome shotgun (WGS) entry which is preliminary data.</text>
</comment>
<evidence type="ECO:0000256" key="5">
    <source>
        <dbReference type="ARBA" id="ARBA00023163"/>
    </source>
</evidence>
<dbReference type="PANTHER" id="PTHR43133">
    <property type="entry name" value="RNA POLYMERASE ECF-TYPE SIGMA FACTO"/>
    <property type="match status" value="1"/>
</dbReference>
<dbReference type="Gene3D" id="1.10.1740.10">
    <property type="match status" value="1"/>
</dbReference>
<accession>A0ABW4FGJ6</accession>
<dbReference type="NCBIfam" id="TIGR02937">
    <property type="entry name" value="sigma70-ECF"/>
    <property type="match status" value="1"/>
</dbReference>
<dbReference type="InterPro" id="IPR013325">
    <property type="entry name" value="RNA_pol_sigma_r2"/>
</dbReference>
<reference evidence="9" key="1">
    <citation type="journal article" date="2019" name="Int. J. Syst. Evol. Microbiol.">
        <title>The Global Catalogue of Microorganisms (GCM) 10K type strain sequencing project: providing services to taxonomists for standard genome sequencing and annotation.</title>
        <authorList>
            <consortium name="The Broad Institute Genomics Platform"/>
            <consortium name="The Broad Institute Genome Sequencing Center for Infectious Disease"/>
            <person name="Wu L."/>
            <person name="Ma J."/>
        </authorList>
    </citation>
    <scope>NUCLEOTIDE SEQUENCE [LARGE SCALE GENOMIC DNA]</scope>
    <source>
        <strain evidence="9">JCM 12165</strain>
    </source>
</reference>
<keyword evidence="3" id="KW-0731">Sigma factor</keyword>
<dbReference type="PANTHER" id="PTHR43133:SF8">
    <property type="entry name" value="RNA POLYMERASE SIGMA FACTOR HI_1459-RELATED"/>
    <property type="match status" value="1"/>
</dbReference>
<feature type="domain" description="RNA polymerase sigma factor 70 region 4 type 2" evidence="7">
    <location>
        <begin position="168"/>
        <end position="219"/>
    </location>
</feature>
<dbReference type="InterPro" id="IPR039425">
    <property type="entry name" value="RNA_pol_sigma-70-like"/>
</dbReference>
<evidence type="ECO:0000313" key="8">
    <source>
        <dbReference type="EMBL" id="MFD1529137.1"/>
    </source>
</evidence>